<accession>X0U0L5</accession>
<protein>
    <submittedName>
        <fullName evidence="1">Uncharacterized protein</fullName>
    </submittedName>
</protein>
<dbReference type="AlphaFoldDB" id="X0U0L5"/>
<sequence length="120" mass="13390">MPVIPFPEVPPPPLEPAERDAIFARLLEAYDSEIGLWREPGPGKSAQTSACPVVHQSRVAARQLMAIGSLGLLSRVDTRKCFSALRQMQVRDRSEKHGGIKWYWEEDHMEDANGAFFAAT</sequence>
<comment type="caution">
    <text evidence="1">The sequence shown here is derived from an EMBL/GenBank/DDBJ whole genome shotgun (WGS) entry which is preliminary data.</text>
</comment>
<dbReference type="EMBL" id="BARS01016984">
    <property type="protein sequence ID" value="GAF92931.1"/>
    <property type="molecule type" value="Genomic_DNA"/>
</dbReference>
<proteinExistence type="predicted"/>
<evidence type="ECO:0000313" key="1">
    <source>
        <dbReference type="EMBL" id="GAF92931.1"/>
    </source>
</evidence>
<name>X0U0L5_9ZZZZ</name>
<reference evidence="1" key="1">
    <citation type="journal article" date="2014" name="Front. Microbiol.">
        <title>High frequency of phylogenetically diverse reductive dehalogenase-homologous genes in deep subseafloor sedimentary metagenomes.</title>
        <authorList>
            <person name="Kawai M."/>
            <person name="Futagami T."/>
            <person name="Toyoda A."/>
            <person name="Takaki Y."/>
            <person name="Nishi S."/>
            <person name="Hori S."/>
            <person name="Arai W."/>
            <person name="Tsubouchi T."/>
            <person name="Morono Y."/>
            <person name="Uchiyama I."/>
            <person name="Ito T."/>
            <person name="Fujiyama A."/>
            <person name="Inagaki F."/>
            <person name="Takami H."/>
        </authorList>
    </citation>
    <scope>NUCLEOTIDE SEQUENCE</scope>
    <source>
        <strain evidence="1">Expedition CK06-06</strain>
    </source>
</reference>
<organism evidence="1">
    <name type="scientific">marine sediment metagenome</name>
    <dbReference type="NCBI Taxonomy" id="412755"/>
    <lineage>
        <taxon>unclassified sequences</taxon>
        <taxon>metagenomes</taxon>
        <taxon>ecological metagenomes</taxon>
    </lineage>
</organism>
<feature type="non-terminal residue" evidence="1">
    <location>
        <position position="120"/>
    </location>
</feature>
<gene>
    <name evidence="1" type="ORF">S01H1_27844</name>
</gene>